<dbReference type="Pfam" id="PF00498">
    <property type="entry name" value="FHA"/>
    <property type="match status" value="1"/>
</dbReference>
<feature type="compositionally biased region" description="Polar residues" evidence="7">
    <location>
        <begin position="112"/>
        <end position="122"/>
    </location>
</feature>
<feature type="compositionally biased region" description="Basic and acidic residues" evidence="7">
    <location>
        <begin position="123"/>
        <end position="137"/>
    </location>
</feature>
<feature type="compositionally biased region" description="Basic and acidic residues" evidence="7">
    <location>
        <begin position="506"/>
        <end position="523"/>
    </location>
</feature>
<feature type="domain" description="RING-type" evidence="9">
    <location>
        <begin position="390"/>
        <end position="434"/>
    </location>
</feature>
<evidence type="ECO:0000256" key="7">
    <source>
        <dbReference type="SAM" id="MobiDB-lite"/>
    </source>
</evidence>
<keyword evidence="3 6" id="KW-0863">Zinc-finger</keyword>
<dbReference type="SUPFAM" id="SSF49879">
    <property type="entry name" value="SMAD/FHA domain"/>
    <property type="match status" value="1"/>
</dbReference>
<feature type="region of interest" description="Disordered" evidence="7">
    <location>
        <begin position="1"/>
        <end position="145"/>
    </location>
</feature>
<dbReference type="Pfam" id="PF17123">
    <property type="entry name" value="zf-RING_11"/>
    <property type="match status" value="1"/>
</dbReference>
<dbReference type="GO" id="GO:0061630">
    <property type="term" value="F:ubiquitin protein ligase activity"/>
    <property type="evidence" value="ECO:0007669"/>
    <property type="project" value="TreeGrafter"/>
</dbReference>
<feature type="region of interest" description="Disordered" evidence="7">
    <location>
        <begin position="357"/>
        <end position="379"/>
    </location>
</feature>
<dbReference type="GO" id="GO:0008270">
    <property type="term" value="F:zinc ion binding"/>
    <property type="evidence" value="ECO:0007669"/>
    <property type="project" value="UniProtKB-KW"/>
</dbReference>
<evidence type="ECO:0000256" key="6">
    <source>
        <dbReference type="PROSITE-ProRule" id="PRU00175"/>
    </source>
</evidence>
<evidence type="ECO:0000256" key="1">
    <source>
        <dbReference type="ARBA" id="ARBA00022679"/>
    </source>
</evidence>
<dbReference type="GO" id="GO:0000151">
    <property type="term" value="C:ubiquitin ligase complex"/>
    <property type="evidence" value="ECO:0007669"/>
    <property type="project" value="TreeGrafter"/>
</dbReference>
<protein>
    <submittedName>
        <fullName evidence="10">Uncharacterized protein</fullName>
    </submittedName>
</protein>
<feature type="compositionally biased region" description="Low complexity" evidence="7">
    <location>
        <begin position="55"/>
        <end position="101"/>
    </location>
</feature>
<name>A0A8H7RYC6_9FUNG</name>
<feature type="compositionally biased region" description="Polar residues" evidence="7">
    <location>
        <begin position="575"/>
        <end position="585"/>
    </location>
</feature>
<keyword evidence="11" id="KW-1185">Reference proteome</keyword>
<dbReference type="AlphaFoldDB" id="A0A8H7RYC6"/>
<feature type="compositionally biased region" description="Low complexity" evidence="7">
    <location>
        <begin position="531"/>
        <end position="545"/>
    </location>
</feature>
<dbReference type="PANTHER" id="PTHR15067">
    <property type="entry name" value="E3 UBIQUITIN-PROTEIN LIGASE RNF8"/>
    <property type="match status" value="1"/>
</dbReference>
<dbReference type="GO" id="GO:0006511">
    <property type="term" value="P:ubiquitin-dependent protein catabolic process"/>
    <property type="evidence" value="ECO:0007669"/>
    <property type="project" value="TreeGrafter"/>
</dbReference>
<feature type="compositionally biased region" description="Polar residues" evidence="7">
    <location>
        <begin position="361"/>
        <end position="379"/>
    </location>
</feature>
<feature type="region of interest" description="Disordered" evidence="7">
    <location>
        <begin position="333"/>
        <end position="352"/>
    </location>
</feature>
<evidence type="ECO:0000256" key="4">
    <source>
        <dbReference type="ARBA" id="ARBA00022786"/>
    </source>
</evidence>
<accession>A0A8H7RYC6</accession>
<feature type="compositionally biased region" description="Low complexity" evidence="7">
    <location>
        <begin position="27"/>
        <end position="40"/>
    </location>
</feature>
<dbReference type="GO" id="GO:0005829">
    <property type="term" value="C:cytosol"/>
    <property type="evidence" value="ECO:0007669"/>
    <property type="project" value="TreeGrafter"/>
</dbReference>
<feature type="region of interest" description="Disordered" evidence="7">
    <location>
        <begin position="504"/>
        <end position="585"/>
    </location>
</feature>
<sequence>MPRFRSLSTNTAPLSQQQQQPLPNRTSPASSGTSSPTLLARGFRSLRRPRRQSTSVPSSPMPIHSHSIPQSDQQQQQPNVIPLQQYSSAPISTSSSSSSHSISREEENIISPINQELQPNNRTELHSSEQQHQEESTTHGPHIRLVPNVGISNRCFVFDIIDRSLEPGVILKIGRYSDRNVAPDRLSFKSKVVSRSHAELWVSSSDSNKIYIRDVGSSSGTFVNRTRLSPAGVRSSAQEIKDGDLIQLGVDYQGGIEPMYRAVRMRLEVNREPTVSHPFSRAAFQQLRSHLLSAVAPGMNSNRHGEEIVVDHNPHHQPYPNNIRQQQPHSILLEDHSDDDDDDDDEEVEEDEKAAIKRINVHSTTVSSASPHTTTVRGSPVVNQSDIQECCICLYAIAPLQALFIAPCSHIFHFKCLRPILFQNYPGFSCPICRTYSDLEASVAVEVSEVLETLGLSSSAPPKVGDKENDMEDQEQEQEHHHPLRHYETLHGNEHATEIQQGIIEESNHEPQDHSIENVDLNERRRRRIEQSSTRSSSELSNRSRPSQRHQQHPDGGILSTTLVATPPTFEEMLTASSMSPSHPS</sequence>
<dbReference type="InterPro" id="IPR008984">
    <property type="entry name" value="SMAD_FHA_dom_sf"/>
</dbReference>
<organism evidence="10 11">
    <name type="scientific">Circinella minor</name>
    <dbReference type="NCBI Taxonomy" id="1195481"/>
    <lineage>
        <taxon>Eukaryota</taxon>
        <taxon>Fungi</taxon>
        <taxon>Fungi incertae sedis</taxon>
        <taxon>Mucoromycota</taxon>
        <taxon>Mucoromycotina</taxon>
        <taxon>Mucoromycetes</taxon>
        <taxon>Mucorales</taxon>
        <taxon>Lichtheimiaceae</taxon>
        <taxon>Circinella</taxon>
    </lineage>
</organism>
<dbReference type="SUPFAM" id="SSF57850">
    <property type="entry name" value="RING/U-box"/>
    <property type="match status" value="1"/>
</dbReference>
<comment type="caution">
    <text evidence="10">The sequence shown here is derived from an EMBL/GenBank/DDBJ whole genome shotgun (WGS) entry which is preliminary data.</text>
</comment>
<dbReference type="Gene3D" id="3.30.40.10">
    <property type="entry name" value="Zinc/RING finger domain, C3HC4 (zinc finger)"/>
    <property type="match status" value="1"/>
</dbReference>
<dbReference type="SMART" id="SM00184">
    <property type="entry name" value="RING"/>
    <property type="match status" value="1"/>
</dbReference>
<evidence type="ECO:0000259" key="8">
    <source>
        <dbReference type="PROSITE" id="PS50006"/>
    </source>
</evidence>
<evidence type="ECO:0000259" key="9">
    <source>
        <dbReference type="PROSITE" id="PS50089"/>
    </source>
</evidence>
<evidence type="ECO:0000256" key="2">
    <source>
        <dbReference type="ARBA" id="ARBA00022723"/>
    </source>
</evidence>
<gene>
    <name evidence="10" type="ORF">INT45_013201</name>
</gene>
<dbReference type="Gene3D" id="2.60.200.20">
    <property type="match status" value="1"/>
</dbReference>
<feature type="domain" description="FHA" evidence="8">
    <location>
        <begin position="171"/>
        <end position="228"/>
    </location>
</feature>
<dbReference type="Proteomes" id="UP000646827">
    <property type="component" value="Unassembled WGS sequence"/>
</dbReference>
<dbReference type="PANTHER" id="PTHR15067:SF7">
    <property type="entry name" value="E3 UBIQUITIN-PROTEIN LIGASE DMA1-RELATED"/>
    <property type="match status" value="1"/>
</dbReference>
<keyword evidence="5" id="KW-0862">Zinc</keyword>
<proteinExistence type="predicted"/>
<evidence type="ECO:0000256" key="5">
    <source>
        <dbReference type="ARBA" id="ARBA00022833"/>
    </source>
</evidence>
<dbReference type="OrthoDB" id="687730at2759"/>
<evidence type="ECO:0000313" key="11">
    <source>
        <dbReference type="Proteomes" id="UP000646827"/>
    </source>
</evidence>
<dbReference type="InterPro" id="IPR013083">
    <property type="entry name" value="Znf_RING/FYVE/PHD"/>
</dbReference>
<dbReference type="InterPro" id="IPR001841">
    <property type="entry name" value="Znf_RING"/>
</dbReference>
<evidence type="ECO:0000256" key="3">
    <source>
        <dbReference type="ARBA" id="ARBA00022771"/>
    </source>
</evidence>
<dbReference type="PROSITE" id="PS50089">
    <property type="entry name" value="ZF_RING_2"/>
    <property type="match status" value="1"/>
</dbReference>
<feature type="region of interest" description="Disordered" evidence="7">
    <location>
        <begin position="456"/>
        <end position="482"/>
    </location>
</feature>
<feature type="compositionally biased region" description="Acidic residues" evidence="7">
    <location>
        <begin position="336"/>
        <end position="352"/>
    </location>
</feature>
<dbReference type="PROSITE" id="PS50006">
    <property type="entry name" value="FHA_DOMAIN"/>
    <property type="match status" value="1"/>
</dbReference>
<dbReference type="EMBL" id="JAEPRB010000174">
    <property type="protein sequence ID" value="KAG2219542.1"/>
    <property type="molecule type" value="Genomic_DNA"/>
</dbReference>
<evidence type="ECO:0000313" key="10">
    <source>
        <dbReference type="EMBL" id="KAG2219542.1"/>
    </source>
</evidence>
<dbReference type="GO" id="GO:0016567">
    <property type="term" value="P:protein ubiquitination"/>
    <property type="evidence" value="ECO:0007669"/>
    <property type="project" value="TreeGrafter"/>
</dbReference>
<keyword evidence="4" id="KW-0833">Ubl conjugation pathway</keyword>
<feature type="compositionally biased region" description="Polar residues" evidence="7">
    <location>
        <begin position="1"/>
        <end position="26"/>
    </location>
</feature>
<dbReference type="InterPro" id="IPR000253">
    <property type="entry name" value="FHA_dom"/>
</dbReference>
<keyword evidence="1" id="KW-0808">Transferase</keyword>
<keyword evidence="2" id="KW-0479">Metal-binding</keyword>
<dbReference type="SMART" id="SM00240">
    <property type="entry name" value="FHA"/>
    <property type="match status" value="1"/>
</dbReference>
<reference evidence="10 11" key="1">
    <citation type="submission" date="2020-12" db="EMBL/GenBank/DDBJ databases">
        <title>Metabolic potential, ecology and presence of endohyphal bacteria is reflected in genomic diversity of Mucoromycotina.</title>
        <authorList>
            <person name="Muszewska A."/>
            <person name="Okrasinska A."/>
            <person name="Steczkiewicz K."/>
            <person name="Drgas O."/>
            <person name="Orlowska M."/>
            <person name="Perlinska-Lenart U."/>
            <person name="Aleksandrzak-Piekarczyk T."/>
            <person name="Szatraj K."/>
            <person name="Zielenkiewicz U."/>
            <person name="Pilsyk S."/>
            <person name="Malc E."/>
            <person name="Mieczkowski P."/>
            <person name="Kruszewska J.S."/>
            <person name="Biernat P."/>
            <person name="Pawlowska J."/>
        </authorList>
    </citation>
    <scope>NUCLEOTIDE SEQUENCE [LARGE SCALE GENOMIC DNA]</scope>
    <source>
        <strain evidence="10 11">CBS 142.35</strain>
    </source>
</reference>
<dbReference type="GO" id="GO:0032153">
    <property type="term" value="C:cell division site"/>
    <property type="evidence" value="ECO:0007669"/>
    <property type="project" value="TreeGrafter"/>
</dbReference>